<accession>T2JL88</accession>
<reference evidence="2 3" key="2">
    <citation type="submission" date="2013-09" db="EMBL/GenBank/DDBJ databases">
        <title>Whole genome comparison of six Crocosphaera watsonii strains with differing phenotypes.</title>
        <authorList>
            <person name="Bench S.R."/>
            <person name="Heller P."/>
            <person name="Frank I."/>
            <person name="Arciniega M."/>
            <person name="Shilova I.N."/>
            <person name="Zehr J.P."/>
        </authorList>
    </citation>
    <scope>NUCLEOTIDE SEQUENCE [LARGE SCALE GENOMIC DNA]</scope>
    <source>
        <strain evidence="2 3">WH 0402</strain>
    </source>
</reference>
<dbReference type="EMBL" id="CAQN01000268">
    <property type="protein sequence ID" value="CCQ65809.1"/>
    <property type="molecule type" value="Genomic_DNA"/>
</dbReference>
<dbReference type="Pfam" id="PF00815">
    <property type="entry name" value="Histidinol_dh"/>
    <property type="match status" value="1"/>
</dbReference>
<protein>
    <submittedName>
        <fullName evidence="2">Histidinol dehydrogenase</fullName>
        <ecNumber evidence="2">1.1.1.23</ecNumber>
    </submittedName>
</protein>
<dbReference type="GO" id="GO:0004399">
    <property type="term" value="F:histidinol dehydrogenase activity"/>
    <property type="evidence" value="ECO:0007669"/>
    <property type="project" value="UniProtKB-EC"/>
</dbReference>
<organism evidence="2 3">
    <name type="scientific">Crocosphaera watsonii WH 0402</name>
    <dbReference type="NCBI Taxonomy" id="1284629"/>
    <lineage>
        <taxon>Bacteria</taxon>
        <taxon>Bacillati</taxon>
        <taxon>Cyanobacteriota</taxon>
        <taxon>Cyanophyceae</taxon>
        <taxon>Oscillatoriophycideae</taxon>
        <taxon>Chroococcales</taxon>
        <taxon>Aphanothecaceae</taxon>
        <taxon>Crocosphaera</taxon>
    </lineage>
</organism>
<keyword evidence="1 2" id="KW-0560">Oxidoreductase</keyword>
<dbReference type="GO" id="GO:0051287">
    <property type="term" value="F:NAD binding"/>
    <property type="evidence" value="ECO:0007669"/>
    <property type="project" value="InterPro"/>
</dbReference>
<dbReference type="EC" id="1.1.1.23" evidence="2"/>
<dbReference type="GO" id="GO:0000105">
    <property type="term" value="P:L-histidine biosynthetic process"/>
    <property type="evidence" value="ECO:0007669"/>
    <property type="project" value="TreeGrafter"/>
</dbReference>
<dbReference type="GO" id="GO:0005829">
    <property type="term" value="C:cytosol"/>
    <property type="evidence" value="ECO:0007669"/>
    <property type="project" value="TreeGrafter"/>
</dbReference>
<comment type="caution">
    <text evidence="2">The sequence shown here is derived from an EMBL/GenBank/DDBJ whole genome shotgun (WGS) entry which is preliminary data.</text>
</comment>
<dbReference type="PANTHER" id="PTHR21256:SF2">
    <property type="entry name" value="HISTIDINE BIOSYNTHESIS TRIFUNCTIONAL PROTEIN"/>
    <property type="match status" value="1"/>
</dbReference>
<evidence type="ECO:0000256" key="1">
    <source>
        <dbReference type="ARBA" id="ARBA00023002"/>
    </source>
</evidence>
<reference evidence="2 3" key="1">
    <citation type="submission" date="2013-01" db="EMBL/GenBank/DDBJ databases">
        <authorList>
            <person name="Bench S."/>
        </authorList>
    </citation>
    <scope>NUCLEOTIDE SEQUENCE [LARGE SCALE GENOMIC DNA]</scope>
    <source>
        <strain evidence="2 3">WH 0402</strain>
    </source>
</reference>
<gene>
    <name evidence="2" type="ORF">CWATWH0402_4187</name>
</gene>
<dbReference type="GO" id="GO:0046872">
    <property type="term" value="F:metal ion binding"/>
    <property type="evidence" value="ECO:0007669"/>
    <property type="project" value="InterPro"/>
</dbReference>
<evidence type="ECO:0000313" key="3">
    <source>
        <dbReference type="Proteomes" id="UP000018130"/>
    </source>
</evidence>
<dbReference type="PANTHER" id="PTHR21256">
    <property type="entry name" value="HISTIDINOL DEHYDROGENASE HDH"/>
    <property type="match status" value="1"/>
</dbReference>
<dbReference type="Proteomes" id="UP000018130">
    <property type="component" value="Unassembled WGS sequence"/>
</dbReference>
<dbReference type="AlphaFoldDB" id="T2JL88"/>
<dbReference type="Gene3D" id="1.20.5.1300">
    <property type="match status" value="1"/>
</dbReference>
<proteinExistence type="predicted"/>
<sequence>MTPKAIGDYLGNGGVILPPSGLIRYASSVRVETFFKPSHLIEYSPTALKKIARVLETLALAEGFTGSAEAINLRLKEGENCD</sequence>
<evidence type="ECO:0000313" key="2">
    <source>
        <dbReference type="EMBL" id="CCQ65809.1"/>
    </source>
</evidence>
<dbReference type="InterPro" id="IPR012131">
    <property type="entry name" value="Hstdl_DH"/>
</dbReference>
<name>T2JL88_CROWT</name>